<evidence type="ECO:0000313" key="4">
    <source>
        <dbReference type="Proteomes" id="UP000061603"/>
    </source>
</evidence>
<proteinExistence type="predicted"/>
<feature type="domain" description="AsmA" evidence="2">
    <location>
        <begin position="10"/>
        <end position="163"/>
    </location>
</feature>
<dbReference type="EMBL" id="CP010554">
    <property type="protein sequence ID" value="AJP49702.1"/>
    <property type="molecule type" value="Genomic_DNA"/>
</dbReference>
<evidence type="ECO:0000259" key="2">
    <source>
        <dbReference type="Pfam" id="PF05170"/>
    </source>
</evidence>
<feature type="transmembrane region" description="Helical" evidence="1">
    <location>
        <begin position="12"/>
        <end position="34"/>
    </location>
</feature>
<keyword evidence="1" id="KW-0472">Membrane</keyword>
<protein>
    <submittedName>
        <fullName evidence="3">AsmA</fullName>
    </submittedName>
</protein>
<organism evidence="3 4">
    <name type="scientific">Rugosibacter aromaticivorans</name>
    <dbReference type="NCBI Taxonomy" id="1565605"/>
    <lineage>
        <taxon>Bacteria</taxon>
        <taxon>Pseudomonadati</taxon>
        <taxon>Pseudomonadota</taxon>
        <taxon>Betaproteobacteria</taxon>
        <taxon>Nitrosomonadales</taxon>
        <taxon>Sterolibacteriaceae</taxon>
        <taxon>Rugosibacter</taxon>
    </lineage>
</organism>
<dbReference type="GO" id="GO:0005886">
    <property type="term" value="C:plasma membrane"/>
    <property type="evidence" value="ECO:0007669"/>
    <property type="project" value="TreeGrafter"/>
</dbReference>
<dbReference type="Proteomes" id="UP000061603">
    <property type="component" value="Chromosome"/>
</dbReference>
<evidence type="ECO:0000313" key="3">
    <source>
        <dbReference type="EMBL" id="AJP49702.1"/>
    </source>
</evidence>
<keyword evidence="4" id="KW-1185">Reference proteome</keyword>
<dbReference type="Pfam" id="PF05170">
    <property type="entry name" value="AsmA"/>
    <property type="match status" value="2"/>
</dbReference>
<name>A0A0C5J406_9PROT</name>
<dbReference type="PANTHER" id="PTHR30441:SF9">
    <property type="entry name" value="ASMA FAMILY PROTEIN YHJG"/>
    <property type="match status" value="1"/>
</dbReference>
<dbReference type="PATRIC" id="fig|1565605.3.peg.2914"/>
<dbReference type="STRING" id="1565605.PG1C_13780"/>
<gene>
    <name evidence="3" type="ORF">PG1C_13780</name>
</gene>
<sequence length="658" mass="71236">MVILPRSLKWIAGVFLAPIVVGVLFIAIFGWNWLRGPIERMTAEKTGRVLAINGELKVTFDWPLPRIHADAVTFANPDWAREKQMVTADVVEIVIDLPQLLRQNIIFPEVRLERPVVFLEQGTGGRKNWLLDINQQDEGARIQIDRLTLDHGLLGYDDAGQKTSIRSELSTLNTQPAGAGLTFTAQGQYKGLPLKARGNGGPVLGLRDESTPYPLQAKLIIGHTGVKADGTITSLLKFSAVDMRLALRGESLAQLFPLLGIVFPETHAYAIDGHIVHSGRTWRYEKFSGRTGGSDIAGTLQVDTGGKRPAMKADMVSKSLDFADIGPLIGARPGRLQAVKQAPSWSSQTAVSTSAQARVLPDLPFKIDRWDSVDAEVTLKARTIRRAKDLLLEDLIVHLSLRDSVLTLDPLNFGVAGGHISAVISLDGRKDPIRAHAQVRARKILIAKLFPTIELSQASMGQINGEFDLAGKGNSVGGMLASSTGKVGLVVDGGWISKLMMEKVGLHLWEMLELKVTGDKLVKLRCGVADFEVGEGIMHADALIFDTEVTTIIGTGSIDLGQETLDLTLNQKTKYTSPVALRSPIYVRGSFAKSDVKVDKGRIAARGIGAIALGMVNPLLALIPLIDAGPGKDSDCGQLVRDAKALPHSENKKTDHRN</sequence>
<dbReference type="InterPro" id="IPR052894">
    <property type="entry name" value="AsmA-related"/>
</dbReference>
<dbReference type="KEGG" id="rbu:PG1C_13780"/>
<dbReference type="AlphaFoldDB" id="A0A0C5J406"/>
<dbReference type="GO" id="GO:0090313">
    <property type="term" value="P:regulation of protein targeting to membrane"/>
    <property type="evidence" value="ECO:0007669"/>
    <property type="project" value="TreeGrafter"/>
</dbReference>
<evidence type="ECO:0000256" key="1">
    <source>
        <dbReference type="SAM" id="Phobius"/>
    </source>
</evidence>
<dbReference type="PANTHER" id="PTHR30441">
    <property type="entry name" value="DUF748 DOMAIN-CONTAINING PROTEIN"/>
    <property type="match status" value="1"/>
</dbReference>
<feature type="domain" description="AsmA" evidence="2">
    <location>
        <begin position="184"/>
        <end position="539"/>
    </location>
</feature>
<keyword evidence="1" id="KW-1133">Transmembrane helix</keyword>
<dbReference type="InterPro" id="IPR007844">
    <property type="entry name" value="AsmA"/>
</dbReference>
<accession>A0A0C5J406</accession>
<reference evidence="3 4" key="1">
    <citation type="journal article" date="2015" name="Genome Announc.">
        <title>Complete Genome Sequence of a Novel Bacterium within the Family Rhodocyclaceae That Degrades Polycyclic Aromatic Hydrocarbons.</title>
        <authorList>
            <person name="Singleton D.R."/>
            <person name="Dickey A.N."/>
            <person name="Scholl E.H."/>
            <person name="Wright F.A."/>
            <person name="Aitken M.D."/>
        </authorList>
    </citation>
    <scope>NUCLEOTIDE SEQUENCE [LARGE SCALE GENOMIC DNA]</scope>
    <source>
        <strain evidence="4">PG1-Ca6</strain>
    </source>
</reference>
<keyword evidence="1" id="KW-0812">Transmembrane</keyword>
<dbReference type="HOGENOM" id="CLU_017234_2_0_4"/>